<dbReference type="PANTHER" id="PTHR43670:SF121">
    <property type="entry name" value="PROTEIN RESTRICTED TEV MOVEMENT 2"/>
    <property type="match status" value="1"/>
</dbReference>
<evidence type="ECO:0000256" key="9">
    <source>
        <dbReference type="RuleBase" id="RU003616"/>
    </source>
</evidence>
<evidence type="ECO:0000259" key="12">
    <source>
        <dbReference type="PROSITE" id="PS01031"/>
    </source>
</evidence>
<evidence type="ECO:0000256" key="5">
    <source>
        <dbReference type="ARBA" id="ARBA00022821"/>
    </source>
</evidence>
<evidence type="ECO:0000256" key="3">
    <source>
        <dbReference type="ARBA" id="ARBA00022692"/>
    </source>
</evidence>
<feature type="compositionally biased region" description="Basic and acidic residues" evidence="10">
    <location>
        <begin position="101"/>
        <end position="120"/>
    </location>
</feature>
<dbReference type="GO" id="GO:0005886">
    <property type="term" value="C:plasma membrane"/>
    <property type="evidence" value="ECO:0007669"/>
    <property type="project" value="UniProtKB-SubCell"/>
</dbReference>
<dbReference type="AlphaFoldDB" id="A0AAD4IRK6"/>
<keyword evidence="3 11" id="KW-0812">Transmembrane</keyword>
<keyword evidence="7 11" id="KW-0472">Membrane</keyword>
<feature type="region of interest" description="Disordered" evidence="10">
    <location>
        <begin position="98"/>
        <end position="235"/>
    </location>
</feature>
<evidence type="ECO:0000256" key="11">
    <source>
        <dbReference type="SAM" id="Phobius"/>
    </source>
</evidence>
<evidence type="ECO:0000256" key="8">
    <source>
        <dbReference type="PROSITE-ProRule" id="PRU00285"/>
    </source>
</evidence>
<dbReference type="Pfam" id="PF00011">
    <property type="entry name" value="HSP20"/>
    <property type="match status" value="1"/>
</dbReference>
<dbReference type="PANTHER" id="PTHR43670">
    <property type="entry name" value="HEAT SHOCK PROTEIN 26"/>
    <property type="match status" value="1"/>
</dbReference>
<comment type="similarity">
    <text evidence="8 9">Belongs to the small heat shock protein (HSP20) family.</text>
</comment>
<dbReference type="InterPro" id="IPR002068">
    <property type="entry name" value="A-crystallin/Hsp20_dom"/>
</dbReference>
<evidence type="ECO:0000313" key="14">
    <source>
        <dbReference type="Proteomes" id="UP001190926"/>
    </source>
</evidence>
<evidence type="ECO:0000256" key="1">
    <source>
        <dbReference type="ARBA" id="ARBA00004162"/>
    </source>
</evidence>
<sequence>MAMKARGSGVWPVYDDFKPTSEWQQDALSHNLIVSLPGFLKEQLRVSTEGRNIIRVRGERLISSNKWSRFLEDFEVPENSDMNSVRAKFHEGALTITIPKKVLDKPHEPTPEKDSSKGSETEDASGHPNRKQKQGQPDVPSTAPFRDAQDAGSKETSLSKEKHRRIDGKEGALKKTGVEEEMKPERSQDLGEDETRKMKLKTGDGAAGAATYETKEKGKEGKQKRGIESSGANDNGAFTKKALRGLAHLSEERQLMVNMGAAVLVIVALSAYVTYKFVSVDDNK</sequence>
<keyword evidence="4" id="KW-0677">Repeat</keyword>
<feature type="transmembrane region" description="Helical" evidence="11">
    <location>
        <begin position="255"/>
        <end position="275"/>
    </location>
</feature>
<keyword evidence="6 11" id="KW-1133">Transmembrane helix</keyword>
<keyword evidence="5" id="KW-0611">Plant defense</keyword>
<keyword evidence="2" id="KW-1003">Cell membrane</keyword>
<evidence type="ECO:0000313" key="13">
    <source>
        <dbReference type="EMBL" id="KAH6820006.1"/>
    </source>
</evidence>
<feature type="compositionally biased region" description="Basic and acidic residues" evidence="10">
    <location>
        <begin position="213"/>
        <end position="227"/>
    </location>
</feature>
<comment type="caution">
    <text evidence="13">The sequence shown here is derived from an EMBL/GenBank/DDBJ whole genome shotgun (WGS) entry which is preliminary data.</text>
</comment>
<proteinExistence type="inferred from homology"/>
<protein>
    <recommendedName>
        <fullName evidence="12">SHSP domain-containing protein</fullName>
    </recommendedName>
</protein>
<feature type="compositionally biased region" description="Basic and acidic residues" evidence="10">
    <location>
        <begin position="167"/>
        <end position="197"/>
    </location>
</feature>
<dbReference type="GO" id="GO:0006952">
    <property type="term" value="P:defense response"/>
    <property type="evidence" value="ECO:0007669"/>
    <property type="project" value="UniProtKB-KW"/>
</dbReference>
<gene>
    <name evidence="13" type="ORF">C2S53_012874</name>
</gene>
<evidence type="ECO:0000256" key="7">
    <source>
        <dbReference type="ARBA" id="ARBA00023136"/>
    </source>
</evidence>
<organism evidence="13 14">
    <name type="scientific">Perilla frutescens var. hirtella</name>
    <name type="common">Perilla citriodora</name>
    <name type="synonym">Perilla setoyensis</name>
    <dbReference type="NCBI Taxonomy" id="608512"/>
    <lineage>
        <taxon>Eukaryota</taxon>
        <taxon>Viridiplantae</taxon>
        <taxon>Streptophyta</taxon>
        <taxon>Embryophyta</taxon>
        <taxon>Tracheophyta</taxon>
        <taxon>Spermatophyta</taxon>
        <taxon>Magnoliopsida</taxon>
        <taxon>eudicotyledons</taxon>
        <taxon>Gunneridae</taxon>
        <taxon>Pentapetalae</taxon>
        <taxon>asterids</taxon>
        <taxon>lamiids</taxon>
        <taxon>Lamiales</taxon>
        <taxon>Lamiaceae</taxon>
        <taxon>Nepetoideae</taxon>
        <taxon>Elsholtzieae</taxon>
        <taxon>Perilla</taxon>
    </lineage>
</organism>
<evidence type="ECO:0000256" key="2">
    <source>
        <dbReference type="ARBA" id="ARBA00022475"/>
    </source>
</evidence>
<dbReference type="SUPFAM" id="SSF49764">
    <property type="entry name" value="HSP20-like chaperones"/>
    <property type="match status" value="1"/>
</dbReference>
<dbReference type="Proteomes" id="UP001190926">
    <property type="component" value="Unassembled WGS sequence"/>
</dbReference>
<dbReference type="GO" id="GO:0034605">
    <property type="term" value="P:cellular response to heat"/>
    <property type="evidence" value="ECO:0007669"/>
    <property type="project" value="TreeGrafter"/>
</dbReference>
<feature type="compositionally biased region" description="Basic and acidic residues" evidence="10">
    <location>
        <begin position="147"/>
        <end position="160"/>
    </location>
</feature>
<dbReference type="InterPro" id="IPR008978">
    <property type="entry name" value="HSP20-like_chaperone"/>
</dbReference>
<evidence type="ECO:0000256" key="6">
    <source>
        <dbReference type="ARBA" id="ARBA00022989"/>
    </source>
</evidence>
<dbReference type="Gene3D" id="2.60.40.790">
    <property type="match status" value="1"/>
</dbReference>
<comment type="subcellular location">
    <subcellularLocation>
        <location evidence="1">Cell membrane</location>
        <topology evidence="1">Single-pass membrane protein</topology>
    </subcellularLocation>
</comment>
<dbReference type="EMBL" id="SDAM02004710">
    <property type="protein sequence ID" value="KAH6820006.1"/>
    <property type="molecule type" value="Genomic_DNA"/>
</dbReference>
<evidence type="ECO:0000256" key="10">
    <source>
        <dbReference type="SAM" id="MobiDB-lite"/>
    </source>
</evidence>
<reference evidence="13 14" key="1">
    <citation type="journal article" date="2021" name="Nat. Commun.">
        <title>Incipient diploidization of the medicinal plant Perilla within 10,000 years.</title>
        <authorList>
            <person name="Zhang Y."/>
            <person name="Shen Q."/>
            <person name="Leng L."/>
            <person name="Zhang D."/>
            <person name="Chen S."/>
            <person name="Shi Y."/>
            <person name="Ning Z."/>
            <person name="Chen S."/>
        </authorList>
    </citation>
    <scope>NUCLEOTIDE SEQUENCE [LARGE SCALE GENOMIC DNA]</scope>
    <source>
        <strain evidence="14">cv. PC099</strain>
    </source>
</reference>
<evidence type="ECO:0000256" key="4">
    <source>
        <dbReference type="ARBA" id="ARBA00022737"/>
    </source>
</evidence>
<keyword evidence="14" id="KW-1185">Reference proteome</keyword>
<name>A0AAD4IRK6_PERFH</name>
<feature type="domain" description="SHSP" evidence="12">
    <location>
        <begin position="12"/>
        <end position="116"/>
    </location>
</feature>
<dbReference type="PROSITE" id="PS01031">
    <property type="entry name" value="SHSP"/>
    <property type="match status" value="1"/>
</dbReference>
<accession>A0AAD4IRK6</accession>